<dbReference type="KEGG" id="nfi:NFIA_018560"/>
<evidence type="ECO:0000313" key="3">
    <source>
        <dbReference type="Proteomes" id="UP000006702"/>
    </source>
</evidence>
<dbReference type="VEuPathDB" id="FungiDB:NFIA_018560"/>
<dbReference type="InterPro" id="IPR001650">
    <property type="entry name" value="Helicase_C-like"/>
</dbReference>
<dbReference type="STRING" id="331117.A1D412"/>
<dbReference type="EMBL" id="DS027688">
    <property type="protein sequence ID" value="EAW23155.1"/>
    <property type="molecule type" value="Genomic_DNA"/>
</dbReference>
<dbReference type="OrthoDB" id="10557221at2759"/>
<keyword evidence="3" id="KW-1185">Reference proteome</keyword>
<evidence type="ECO:0000259" key="1">
    <source>
        <dbReference type="Pfam" id="PF00271"/>
    </source>
</evidence>
<dbReference type="Gene3D" id="3.40.50.300">
    <property type="entry name" value="P-loop containing nucleotide triphosphate hydrolases"/>
    <property type="match status" value="1"/>
</dbReference>
<dbReference type="InterPro" id="IPR027417">
    <property type="entry name" value="P-loop_NTPase"/>
</dbReference>
<sequence>MKEMNERLSIIQQFNEGRCRILITCRIGLSGICLHGVNSVILDRPPERWADFLAAVRKAGLIAAGKAYVILDSTDHAEVERFQAIMTNFYQIERGAVGVEKIDKSGRHSFGPKAPTTKIVSKKRKSSWRSTTANYSKAEPYSLASVVTSLLESHVILPALKSLNQLHSRKSQANMSVLLTLGHILKTAVALVGRHFPVRRGP</sequence>
<dbReference type="AlphaFoldDB" id="A1D412"/>
<reference evidence="3" key="1">
    <citation type="journal article" date="2008" name="PLoS Genet.">
        <title>Genomic islands in the pathogenic filamentous fungus Aspergillus fumigatus.</title>
        <authorList>
            <person name="Fedorova N.D."/>
            <person name="Khaldi N."/>
            <person name="Joardar V.S."/>
            <person name="Maiti R."/>
            <person name="Amedeo P."/>
            <person name="Anderson M.J."/>
            <person name="Crabtree J."/>
            <person name="Silva J.C."/>
            <person name="Badger J.H."/>
            <person name="Albarraq A."/>
            <person name="Angiuoli S."/>
            <person name="Bussey H."/>
            <person name="Bowyer P."/>
            <person name="Cotty P.J."/>
            <person name="Dyer P.S."/>
            <person name="Egan A."/>
            <person name="Galens K."/>
            <person name="Fraser-Liggett C.M."/>
            <person name="Haas B.J."/>
            <person name="Inman J.M."/>
            <person name="Kent R."/>
            <person name="Lemieux S."/>
            <person name="Malavazi I."/>
            <person name="Orvis J."/>
            <person name="Roemer T."/>
            <person name="Ronning C.M."/>
            <person name="Sundaram J.P."/>
            <person name="Sutton G."/>
            <person name="Turner G."/>
            <person name="Venter J.C."/>
            <person name="White O.R."/>
            <person name="Whitty B.R."/>
            <person name="Youngman P."/>
            <person name="Wolfe K.H."/>
            <person name="Goldman G.H."/>
            <person name="Wortman J.R."/>
            <person name="Jiang B."/>
            <person name="Denning D.W."/>
            <person name="Nierman W.C."/>
        </authorList>
    </citation>
    <scope>NUCLEOTIDE SEQUENCE [LARGE SCALE GENOMIC DNA]</scope>
    <source>
        <strain evidence="3">ATCC 1020 / DSM 3700 / CBS 544.65 / FGSC A1164 / JCM 1740 / NRRL 181 / WB 181</strain>
    </source>
</reference>
<dbReference type="GeneID" id="4591721"/>
<dbReference type="Proteomes" id="UP000006702">
    <property type="component" value="Unassembled WGS sequence"/>
</dbReference>
<accession>A1D412</accession>
<dbReference type="SUPFAM" id="SSF52540">
    <property type="entry name" value="P-loop containing nucleoside triphosphate hydrolases"/>
    <property type="match status" value="1"/>
</dbReference>
<dbReference type="Pfam" id="PF00271">
    <property type="entry name" value="Helicase_C"/>
    <property type="match status" value="1"/>
</dbReference>
<proteinExistence type="predicted"/>
<organism evidence="2 3">
    <name type="scientific">Neosartorya fischeri (strain ATCC 1020 / DSM 3700 / CBS 544.65 / FGSC A1164 / JCM 1740 / NRRL 181 / WB 181)</name>
    <name type="common">Aspergillus fischerianus</name>
    <dbReference type="NCBI Taxonomy" id="331117"/>
    <lineage>
        <taxon>Eukaryota</taxon>
        <taxon>Fungi</taxon>
        <taxon>Dikarya</taxon>
        <taxon>Ascomycota</taxon>
        <taxon>Pezizomycotina</taxon>
        <taxon>Eurotiomycetes</taxon>
        <taxon>Eurotiomycetidae</taxon>
        <taxon>Eurotiales</taxon>
        <taxon>Aspergillaceae</taxon>
        <taxon>Aspergillus</taxon>
        <taxon>Aspergillus subgen. Fumigati</taxon>
    </lineage>
</organism>
<evidence type="ECO:0000313" key="2">
    <source>
        <dbReference type="EMBL" id="EAW23155.1"/>
    </source>
</evidence>
<protein>
    <recommendedName>
        <fullName evidence="1">Helicase C-terminal domain-containing protein</fullName>
    </recommendedName>
</protein>
<gene>
    <name evidence="2" type="ORF">NFIA_018560</name>
</gene>
<feature type="domain" description="Helicase C-terminal" evidence="1">
    <location>
        <begin position="5"/>
        <end position="54"/>
    </location>
</feature>
<name>A1D412_NEOFI</name>
<dbReference type="RefSeq" id="XP_001265052.1">
    <property type="nucleotide sequence ID" value="XM_001265051.1"/>
</dbReference>
<dbReference type="HOGENOM" id="CLU_1354958_0_0_1"/>